<dbReference type="SUPFAM" id="SSF47413">
    <property type="entry name" value="lambda repressor-like DNA-binding domains"/>
    <property type="match status" value="1"/>
</dbReference>
<evidence type="ECO:0000259" key="1">
    <source>
        <dbReference type="PROSITE" id="PS50943"/>
    </source>
</evidence>
<evidence type="ECO:0000313" key="2">
    <source>
        <dbReference type="EMBL" id="MBQ0850208.1"/>
    </source>
</evidence>
<dbReference type="Gene3D" id="1.10.260.40">
    <property type="entry name" value="lambda repressor-like DNA-binding domains"/>
    <property type="match status" value="1"/>
</dbReference>
<dbReference type="PROSITE" id="PS50943">
    <property type="entry name" value="HTH_CROC1"/>
    <property type="match status" value="1"/>
</dbReference>
<name>A0A940XV64_9ACTN</name>
<dbReference type="Pfam" id="PF01381">
    <property type="entry name" value="HTH_3"/>
    <property type="match status" value="1"/>
</dbReference>
<organism evidence="2 3">
    <name type="scientific">Streptomyces liliiviolaceus</name>
    <dbReference type="NCBI Taxonomy" id="2823109"/>
    <lineage>
        <taxon>Bacteria</taxon>
        <taxon>Bacillati</taxon>
        <taxon>Actinomycetota</taxon>
        <taxon>Actinomycetes</taxon>
        <taxon>Kitasatosporales</taxon>
        <taxon>Streptomycetaceae</taxon>
        <taxon>Streptomyces</taxon>
    </lineage>
</organism>
<dbReference type="EMBL" id="JAGPYQ010000001">
    <property type="protein sequence ID" value="MBQ0850208.1"/>
    <property type="molecule type" value="Genomic_DNA"/>
</dbReference>
<dbReference type="InterPro" id="IPR010982">
    <property type="entry name" value="Lambda_DNA-bd_dom_sf"/>
</dbReference>
<dbReference type="InterPro" id="IPR001387">
    <property type="entry name" value="Cro/C1-type_HTH"/>
</dbReference>
<reference evidence="2 3" key="1">
    <citation type="submission" date="2021-04" db="EMBL/GenBank/DDBJ databases">
        <authorList>
            <person name="Tang X."/>
            <person name="Zhou X."/>
            <person name="Chen X."/>
            <person name="Cernava T."/>
            <person name="Zhang C."/>
        </authorList>
    </citation>
    <scope>NUCLEOTIDE SEQUENCE [LARGE SCALE GENOMIC DNA]</scope>
    <source>
        <strain evidence="2 3">BH-SS-21</strain>
    </source>
</reference>
<dbReference type="SMART" id="SM00530">
    <property type="entry name" value="HTH_XRE"/>
    <property type="match status" value="1"/>
</dbReference>
<dbReference type="CDD" id="cd00093">
    <property type="entry name" value="HTH_XRE"/>
    <property type="match status" value="1"/>
</dbReference>
<feature type="domain" description="HTH cro/C1-type" evidence="1">
    <location>
        <begin position="15"/>
        <end position="68"/>
    </location>
</feature>
<dbReference type="AlphaFoldDB" id="A0A940XV64"/>
<gene>
    <name evidence="2" type="ORF">J8N05_18600</name>
</gene>
<dbReference type="Proteomes" id="UP000677413">
    <property type="component" value="Unassembled WGS sequence"/>
</dbReference>
<evidence type="ECO:0000313" key="3">
    <source>
        <dbReference type="Proteomes" id="UP000677413"/>
    </source>
</evidence>
<dbReference type="GO" id="GO:0003677">
    <property type="term" value="F:DNA binding"/>
    <property type="evidence" value="ECO:0007669"/>
    <property type="project" value="InterPro"/>
</dbReference>
<comment type="caution">
    <text evidence="2">The sequence shown here is derived from an EMBL/GenBank/DDBJ whole genome shotgun (WGS) entry which is preliminary data.</text>
</comment>
<sequence length="125" mass="13853">MAKDQIDVDALYSALDAQRTARELSWRQLAKELQVSPSLLSRMANGLRPDADAFITLVQWLGVPAEQFAVGGEAPAQRDEPELVTQIGSLLRARKDLEPEDVAYLEVVINATVRRVKALPRDKEA</sequence>
<keyword evidence="3" id="KW-1185">Reference proteome</keyword>
<proteinExistence type="predicted"/>
<dbReference type="RefSeq" id="WP_210884175.1">
    <property type="nucleotide sequence ID" value="NZ_JAGPYQ010000001.1"/>
</dbReference>
<accession>A0A940XV64</accession>
<protein>
    <submittedName>
        <fullName evidence="2">Helix-turn-helix transcriptional regulator</fullName>
    </submittedName>
</protein>